<accession>A0A3D3R725</accession>
<dbReference type="EMBL" id="DQAY01000073">
    <property type="protein sequence ID" value="HCO23862.1"/>
    <property type="molecule type" value="Genomic_DNA"/>
</dbReference>
<reference evidence="1 2" key="1">
    <citation type="journal article" date="2018" name="Nat. Biotechnol.">
        <title>A standardized bacterial taxonomy based on genome phylogeny substantially revises the tree of life.</title>
        <authorList>
            <person name="Parks D.H."/>
            <person name="Chuvochina M."/>
            <person name="Waite D.W."/>
            <person name="Rinke C."/>
            <person name="Skarshewski A."/>
            <person name="Chaumeil P.A."/>
            <person name="Hugenholtz P."/>
        </authorList>
    </citation>
    <scope>NUCLEOTIDE SEQUENCE [LARGE SCALE GENOMIC DNA]</scope>
    <source>
        <strain evidence="1">UBA9375</strain>
    </source>
</reference>
<organism evidence="1 2">
    <name type="scientific">Gimesia maris</name>
    <dbReference type="NCBI Taxonomy" id="122"/>
    <lineage>
        <taxon>Bacteria</taxon>
        <taxon>Pseudomonadati</taxon>
        <taxon>Planctomycetota</taxon>
        <taxon>Planctomycetia</taxon>
        <taxon>Planctomycetales</taxon>
        <taxon>Planctomycetaceae</taxon>
        <taxon>Gimesia</taxon>
    </lineage>
</organism>
<name>A0A3D3R725_9PLAN</name>
<comment type="caution">
    <text evidence="1">The sequence shown here is derived from an EMBL/GenBank/DDBJ whole genome shotgun (WGS) entry which is preliminary data.</text>
</comment>
<dbReference type="Proteomes" id="UP000263642">
    <property type="component" value="Unassembled WGS sequence"/>
</dbReference>
<proteinExistence type="predicted"/>
<sequence length="60" mass="7248">MSLRGDWYQRKMKSVVFKTNVPDRALICGCIDTVRFDVEPIYLFEMIYGRFEIKVRRVKE</sequence>
<protein>
    <submittedName>
        <fullName evidence="1">Uncharacterized protein</fullName>
    </submittedName>
</protein>
<dbReference type="AlphaFoldDB" id="A0A3D3R725"/>
<evidence type="ECO:0000313" key="1">
    <source>
        <dbReference type="EMBL" id="HCO23862.1"/>
    </source>
</evidence>
<evidence type="ECO:0000313" key="2">
    <source>
        <dbReference type="Proteomes" id="UP000263642"/>
    </source>
</evidence>
<gene>
    <name evidence="1" type="ORF">DIT97_12720</name>
</gene>